<organism evidence="2 3">
    <name type="scientific">Saccharopolyspora karakumensis</name>
    <dbReference type="NCBI Taxonomy" id="2530386"/>
    <lineage>
        <taxon>Bacteria</taxon>
        <taxon>Bacillati</taxon>
        <taxon>Actinomycetota</taxon>
        <taxon>Actinomycetes</taxon>
        <taxon>Pseudonocardiales</taxon>
        <taxon>Pseudonocardiaceae</taxon>
        <taxon>Saccharopolyspora</taxon>
    </lineage>
</organism>
<feature type="transmembrane region" description="Helical" evidence="1">
    <location>
        <begin position="72"/>
        <end position="91"/>
    </location>
</feature>
<protein>
    <submittedName>
        <fullName evidence="2">GAP family protein</fullName>
    </submittedName>
</protein>
<keyword evidence="1" id="KW-1133">Transmembrane helix</keyword>
<feature type="transmembrane region" description="Helical" evidence="1">
    <location>
        <begin position="202"/>
        <end position="221"/>
    </location>
</feature>
<dbReference type="AlphaFoldDB" id="A0A4R5BYU8"/>
<comment type="caution">
    <text evidence="2">The sequence shown here is derived from an EMBL/GenBank/DDBJ whole genome shotgun (WGS) entry which is preliminary data.</text>
</comment>
<dbReference type="Proteomes" id="UP000294723">
    <property type="component" value="Unassembled WGS sequence"/>
</dbReference>
<evidence type="ECO:0000313" key="3">
    <source>
        <dbReference type="Proteomes" id="UP000294723"/>
    </source>
</evidence>
<sequence length="224" mass="22088">MGGVIGELLPLATGVAISPLPIIAVILVLLTPRAGATGSGFLLGWAGGIVTAVVAFGALAEVTGLGAAGAPPAAVSWLTLALGVIMLVFAAHQGHTGLRQGDEPQLPGWMAAIDSIGPVKAAGLGMILAVANPKNLALMLAAGLTTSNAGLQPAGNVVAGAAFTVIAASTVAAPVLGYLVVKDAMAELLAKLKARLIRDNKTIMTVVLVVLSFVLIGKGLGGLL</sequence>
<feature type="transmembrane region" description="Helical" evidence="1">
    <location>
        <begin position="42"/>
        <end position="60"/>
    </location>
</feature>
<keyword evidence="1" id="KW-0812">Transmembrane</keyword>
<dbReference type="Pfam" id="PF11139">
    <property type="entry name" value="SfLAP"/>
    <property type="match status" value="1"/>
</dbReference>
<keyword evidence="1" id="KW-0472">Membrane</keyword>
<name>A0A4R5BYU8_9PSEU</name>
<proteinExistence type="predicted"/>
<accession>A0A4R5BYU8</accession>
<reference evidence="2 3" key="1">
    <citation type="submission" date="2019-03" db="EMBL/GenBank/DDBJ databases">
        <title>Draft genome sequences of novel Actinobacteria.</title>
        <authorList>
            <person name="Sahin N."/>
            <person name="Ay H."/>
            <person name="Saygin H."/>
        </authorList>
    </citation>
    <scope>NUCLEOTIDE SEQUENCE [LARGE SCALE GENOMIC DNA]</scope>
    <source>
        <strain evidence="2 3">5K548</strain>
    </source>
</reference>
<dbReference type="RefSeq" id="WP_132681983.1">
    <property type="nucleotide sequence ID" value="NZ_SMLA01000008.1"/>
</dbReference>
<gene>
    <name evidence="2" type="ORF">E1202_08325</name>
</gene>
<evidence type="ECO:0000313" key="2">
    <source>
        <dbReference type="EMBL" id="TDD90620.1"/>
    </source>
</evidence>
<feature type="transmembrane region" description="Helical" evidence="1">
    <location>
        <begin position="157"/>
        <end position="181"/>
    </location>
</feature>
<dbReference type="EMBL" id="SMLA01000008">
    <property type="protein sequence ID" value="TDD90620.1"/>
    <property type="molecule type" value="Genomic_DNA"/>
</dbReference>
<feature type="transmembrane region" description="Helical" evidence="1">
    <location>
        <begin position="12"/>
        <end position="30"/>
    </location>
</feature>
<keyword evidence="3" id="KW-1185">Reference proteome</keyword>
<evidence type="ECO:0000256" key="1">
    <source>
        <dbReference type="SAM" id="Phobius"/>
    </source>
</evidence>
<dbReference type="InterPro" id="IPR021315">
    <property type="entry name" value="Gap/Sap"/>
</dbReference>